<name>A0ABY7BNK5_9FIRM</name>
<keyword evidence="3" id="KW-1185">Reference proteome</keyword>
<protein>
    <submittedName>
        <fullName evidence="2">Polysaccharide pyruvyl transferase family protein</fullName>
    </submittedName>
</protein>
<dbReference type="Pfam" id="PF04230">
    <property type="entry name" value="PS_pyruv_trans"/>
    <property type="match status" value="1"/>
</dbReference>
<keyword evidence="2" id="KW-0808">Transferase</keyword>
<dbReference type="Proteomes" id="UP001164909">
    <property type="component" value="Chromosome"/>
</dbReference>
<sequence>MIITLLDTSIGSDNLGDEIIMESIKEWFDRIMNQLKKEDIEIYYLPTHLPLTAEQKRILTKSDLKILCGTNLFNMLFTPFKHFNCWRIAFYELGYVKDIILLGVGTQFSQKSKLKLIRRIYSTYMWQRIINREFIHSVRDEISKNILKKWGVDNVVNTGCPTLWKLNKNHCKNIPTKKSKKVIFTVSDYDRDYFYDKKMIEILLENYNEIFAWPQGISDYDYLKDLLGRDIKKVEVLARNLNEYDKLLKEEENIDYVGTRLHGGIRALQFKKRTLIIAIDNRAKSFNKEHNIPILEREKIDKLPLFINSEWRTDVKIDEYNIRAYELEFVKLLNSL</sequence>
<gene>
    <name evidence="2" type="ORF">OTK00_002143</name>
</gene>
<organism evidence="2 3">
    <name type="scientific">Caldicellulosiruptor morganii</name>
    <dbReference type="NCBI Taxonomy" id="1387555"/>
    <lineage>
        <taxon>Bacteria</taxon>
        <taxon>Bacillati</taxon>
        <taxon>Bacillota</taxon>
        <taxon>Bacillota incertae sedis</taxon>
        <taxon>Caldicellulosiruptorales</taxon>
        <taxon>Caldicellulosiruptoraceae</taxon>
        <taxon>Caldicellulosiruptor</taxon>
    </lineage>
</organism>
<accession>A0ABY7BNK5</accession>
<dbReference type="InterPro" id="IPR007345">
    <property type="entry name" value="Polysacch_pyruvyl_Trfase"/>
</dbReference>
<feature type="domain" description="Polysaccharide pyruvyl transferase" evidence="1">
    <location>
        <begin position="14"/>
        <end position="281"/>
    </location>
</feature>
<evidence type="ECO:0000313" key="3">
    <source>
        <dbReference type="Proteomes" id="UP001164909"/>
    </source>
</evidence>
<evidence type="ECO:0000259" key="1">
    <source>
        <dbReference type="Pfam" id="PF04230"/>
    </source>
</evidence>
<reference evidence="2" key="1">
    <citation type="submission" date="2022-12" db="EMBL/GenBank/DDBJ databases">
        <authorList>
            <person name="Bing R.G."/>
            <person name="Willard D.J."/>
            <person name="Manesh M.J.H."/>
            <person name="Laemthong T."/>
            <person name="Crosby J.R."/>
            <person name="Kelly R.M."/>
        </authorList>
    </citation>
    <scope>NUCLEOTIDE SEQUENCE</scope>
    <source>
        <strain evidence="2">DSM 8990</strain>
    </source>
</reference>
<dbReference type="GO" id="GO:0016740">
    <property type="term" value="F:transferase activity"/>
    <property type="evidence" value="ECO:0007669"/>
    <property type="project" value="UniProtKB-KW"/>
</dbReference>
<proteinExistence type="predicted"/>
<dbReference type="EMBL" id="CP113865">
    <property type="protein sequence ID" value="WAM33626.1"/>
    <property type="molecule type" value="Genomic_DNA"/>
</dbReference>
<dbReference type="RefSeq" id="WP_045168836.1">
    <property type="nucleotide sequence ID" value="NZ_CP113865.1"/>
</dbReference>
<evidence type="ECO:0000313" key="2">
    <source>
        <dbReference type="EMBL" id="WAM33626.1"/>
    </source>
</evidence>